<feature type="transmembrane region" description="Helical" evidence="1">
    <location>
        <begin position="352"/>
        <end position="370"/>
    </location>
</feature>
<proteinExistence type="predicted"/>
<protein>
    <submittedName>
        <fullName evidence="2">Processed acidic surface protein</fullName>
    </submittedName>
</protein>
<organism evidence="2 3">
    <name type="scientific">Lederbergia citri</name>
    <dbReference type="NCBI Taxonomy" id="2833580"/>
    <lineage>
        <taxon>Bacteria</taxon>
        <taxon>Bacillati</taxon>
        <taxon>Bacillota</taxon>
        <taxon>Bacilli</taxon>
        <taxon>Bacillales</taxon>
        <taxon>Bacillaceae</taxon>
        <taxon>Lederbergia</taxon>
    </lineage>
</organism>
<dbReference type="RefSeq" id="WP_213124939.1">
    <property type="nucleotide sequence ID" value="NZ_JAGYPG010000002.1"/>
</dbReference>
<dbReference type="NCBIfam" id="TIGR04383">
    <property type="entry name" value="acidic_w_LPXTA"/>
    <property type="match status" value="2"/>
</dbReference>
<comment type="caution">
    <text evidence="2">The sequence shown here is derived from an EMBL/GenBank/DDBJ whole genome shotgun (WGS) entry which is preliminary data.</text>
</comment>
<keyword evidence="1" id="KW-1133">Transmembrane helix</keyword>
<keyword evidence="1" id="KW-0472">Membrane</keyword>
<evidence type="ECO:0000313" key="3">
    <source>
        <dbReference type="Proteomes" id="UP000681414"/>
    </source>
</evidence>
<keyword evidence="1" id="KW-0812">Transmembrane</keyword>
<sequence length="378" mass="43082">MKRILSLMLAFTLLVVVFPVKSFALTSNEIAPVLEKTGFSEDELETFLLLYMDLDIEEINSVQEVYDALGQPINDTNLQTLLTEYNFSSKKELEEFLIENGELEKGQKIEEVFKYINYLDFIISFYEDSSTPITNESLNQFLKDYNLTMNDLKSLLTANDDSIENYESIEELEFAVLSYIAQQTFDKLGITEDEIMNLFNHLASLQIDETKIDSQMKSIMSRLDVFSNFDSAKDLTKEQIAELADILKELMGILQIDAKFYLYKDGRKTKELSYEDLISLETTNGADLLIELYNYDGVLLADMLLTADLFNSGLIEQIKETEKVITKPIEKIISNKPKTVKGAKMPNTAGNYVEGVAVGLMLTFGGLFLVRRRFVKHS</sequence>
<dbReference type="AlphaFoldDB" id="A0A942TDN4"/>
<gene>
    <name evidence="2" type="ORF">KHA97_11810</name>
</gene>
<name>A0A942TDN4_9BACI</name>
<reference evidence="2 3" key="1">
    <citation type="submission" date="2021-05" db="EMBL/GenBank/DDBJ databases">
        <title>Novel Bacillus species.</title>
        <authorList>
            <person name="Liu G."/>
        </authorList>
    </citation>
    <scope>NUCLEOTIDE SEQUENCE [LARGE SCALE GENOMIC DNA]</scope>
    <source>
        <strain evidence="3">FJAT-49780</strain>
    </source>
</reference>
<dbReference type="InterPro" id="IPR030832">
    <property type="entry name" value="Acidic_LPXTA"/>
</dbReference>
<dbReference type="EMBL" id="JAGYPG010000002">
    <property type="protein sequence ID" value="MBS4195745.1"/>
    <property type="molecule type" value="Genomic_DNA"/>
</dbReference>
<evidence type="ECO:0000313" key="2">
    <source>
        <dbReference type="EMBL" id="MBS4195745.1"/>
    </source>
</evidence>
<evidence type="ECO:0000256" key="1">
    <source>
        <dbReference type="SAM" id="Phobius"/>
    </source>
</evidence>
<dbReference type="Proteomes" id="UP000681414">
    <property type="component" value="Unassembled WGS sequence"/>
</dbReference>
<accession>A0A942TDN4</accession>
<keyword evidence="3" id="KW-1185">Reference proteome</keyword>